<dbReference type="GO" id="GO:0052621">
    <property type="term" value="F:diguanylate cyclase activity"/>
    <property type="evidence" value="ECO:0007669"/>
    <property type="project" value="UniProtKB-EC"/>
</dbReference>
<evidence type="ECO:0000313" key="7">
    <source>
        <dbReference type="Proteomes" id="UP000061468"/>
    </source>
</evidence>
<dbReference type="AlphaFoldDB" id="A0AAC8XM25"/>
<dbReference type="SUPFAM" id="SSF55073">
    <property type="entry name" value="Nucleotide cyclase"/>
    <property type="match status" value="1"/>
</dbReference>
<keyword evidence="4" id="KW-0812">Transmembrane</keyword>
<dbReference type="Gene3D" id="3.30.70.270">
    <property type="match status" value="1"/>
</dbReference>
<protein>
    <recommendedName>
        <fullName evidence="2">diguanylate cyclase</fullName>
        <ecNumber evidence="2">2.7.7.65</ecNumber>
    </recommendedName>
</protein>
<reference evidence="6 7" key="1">
    <citation type="submission" date="2015-12" db="EMBL/GenBank/DDBJ databases">
        <title>Intraspecies pangenome expansion in the marine bacterium Alteromonas.</title>
        <authorList>
            <person name="Lopez-Perez M."/>
            <person name="Rodriguez-Valera F."/>
        </authorList>
    </citation>
    <scope>NUCLEOTIDE SEQUENCE [LARGE SCALE GENOMIC DNA]</scope>
    <source>
        <strain evidence="6 7">UM8</strain>
    </source>
</reference>
<evidence type="ECO:0000256" key="4">
    <source>
        <dbReference type="SAM" id="Phobius"/>
    </source>
</evidence>
<dbReference type="CDD" id="cd01949">
    <property type="entry name" value="GGDEF"/>
    <property type="match status" value="1"/>
</dbReference>
<proteinExistence type="predicted"/>
<evidence type="ECO:0000256" key="2">
    <source>
        <dbReference type="ARBA" id="ARBA00012528"/>
    </source>
</evidence>
<organism evidence="6 7">
    <name type="scientific">Alteromonas mediterranea</name>
    <dbReference type="NCBI Taxonomy" id="314275"/>
    <lineage>
        <taxon>Bacteria</taxon>
        <taxon>Pseudomonadati</taxon>
        <taxon>Pseudomonadota</taxon>
        <taxon>Gammaproteobacteria</taxon>
        <taxon>Alteromonadales</taxon>
        <taxon>Alteromonadaceae</taxon>
        <taxon>Alteromonas/Salinimonas group</taxon>
        <taxon>Alteromonas</taxon>
    </lineage>
</organism>
<dbReference type="RefSeq" id="WP_015067972.1">
    <property type="nucleotide sequence ID" value="NZ_CP013928.1"/>
</dbReference>
<dbReference type="InterPro" id="IPR050469">
    <property type="entry name" value="Diguanylate_Cyclase"/>
</dbReference>
<dbReference type="PANTHER" id="PTHR45138">
    <property type="entry name" value="REGULATORY COMPONENTS OF SENSORY TRANSDUCTION SYSTEM"/>
    <property type="match status" value="1"/>
</dbReference>
<dbReference type="InterPro" id="IPR029787">
    <property type="entry name" value="Nucleotide_cyclase"/>
</dbReference>
<keyword evidence="4" id="KW-0472">Membrane</keyword>
<evidence type="ECO:0000313" key="6">
    <source>
        <dbReference type="EMBL" id="AMJ79683.1"/>
    </source>
</evidence>
<dbReference type="InterPro" id="IPR000160">
    <property type="entry name" value="GGDEF_dom"/>
</dbReference>
<dbReference type="EMBL" id="CP013928">
    <property type="protein sequence ID" value="AMJ79683.1"/>
    <property type="molecule type" value="Genomic_DNA"/>
</dbReference>
<dbReference type="Pfam" id="PF00990">
    <property type="entry name" value="GGDEF"/>
    <property type="match status" value="1"/>
</dbReference>
<feature type="domain" description="GGDEF" evidence="5">
    <location>
        <begin position="149"/>
        <end position="279"/>
    </location>
</feature>
<name>A0AAC8XM25_9ALTE</name>
<accession>A0AAC8XM25</accession>
<comment type="cofactor">
    <cofactor evidence="1">
        <name>Mg(2+)</name>
        <dbReference type="ChEBI" id="CHEBI:18420"/>
    </cofactor>
</comment>
<gene>
    <name evidence="6" type="ORF">AV942_15985</name>
</gene>
<sequence>MKTIFNVLEVKHHVWTWVACIAFIGVITVVNNRFFTTVSLEPLLLLPVVIASWYGNLTTGLSVSFITALATLVSYDHSLLALPATDAIYTALIYLSSLCIMSILIDNFSAVFKVEEAAAEHDHLTGLLNLRGLSSIVEEEIARTKRYHHPFTIAYIDIDDFKAINDTKGHCEGDRILCKLAKIITTSFRESDYISRIGGDEFVCLLPETKQPDAKVVFDKLQRNLDEEFNAEDAIVTFSIGVVTFESAPPNTQTALALVDKVMYRVKKLHKNDAAFQVYSSTQ</sequence>
<dbReference type="NCBIfam" id="TIGR00254">
    <property type="entry name" value="GGDEF"/>
    <property type="match status" value="1"/>
</dbReference>
<keyword evidence="4" id="KW-1133">Transmembrane helix</keyword>
<dbReference type="PROSITE" id="PS50887">
    <property type="entry name" value="GGDEF"/>
    <property type="match status" value="1"/>
</dbReference>
<dbReference type="FunFam" id="3.30.70.270:FF:000001">
    <property type="entry name" value="Diguanylate cyclase domain protein"/>
    <property type="match status" value="1"/>
</dbReference>
<evidence type="ECO:0000256" key="3">
    <source>
        <dbReference type="ARBA" id="ARBA00034247"/>
    </source>
</evidence>
<feature type="transmembrane region" description="Helical" evidence="4">
    <location>
        <begin position="12"/>
        <end position="31"/>
    </location>
</feature>
<evidence type="ECO:0000259" key="5">
    <source>
        <dbReference type="PROSITE" id="PS50887"/>
    </source>
</evidence>
<dbReference type="Proteomes" id="UP000061468">
    <property type="component" value="Chromosome"/>
</dbReference>
<dbReference type="InterPro" id="IPR043128">
    <property type="entry name" value="Rev_trsase/Diguanyl_cyclase"/>
</dbReference>
<dbReference type="PANTHER" id="PTHR45138:SF9">
    <property type="entry name" value="DIGUANYLATE CYCLASE DGCM-RELATED"/>
    <property type="match status" value="1"/>
</dbReference>
<dbReference type="EC" id="2.7.7.65" evidence="2"/>
<evidence type="ECO:0000256" key="1">
    <source>
        <dbReference type="ARBA" id="ARBA00001946"/>
    </source>
</evidence>
<dbReference type="SMART" id="SM00267">
    <property type="entry name" value="GGDEF"/>
    <property type="match status" value="1"/>
</dbReference>
<comment type="catalytic activity">
    <reaction evidence="3">
        <text>2 GTP = 3',3'-c-di-GMP + 2 diphosphate</text>
        <dbReference type="Rhea" id="RHEA:24898"/>
        <dbReference type="ChEBI" id="CHEBI:33019"/>
        <dbReference type="ChEBI" id="CHEBI:37565"/>
        <dbReference type="ChEBI" id="CHEBI:58805"/>
        <dbReference type="EC" id="2.7.7.65"/>
    </reaction>
</comment>
<feature type="transmembrane region" description="Helical" evidence="4">
    <location>
        <begin position="43"/>
        <end position="75"/>
    </location>
</feature>
<feature type="transmembrane region" description="Helical" evidence="4">
    <location>
        <begin position="87"/>
        <end position="105"/>
    </location>
</feature>